<evidence type="ECO:0000313" key="2">
    <source>
        <dbReference type="EMBL" id="TYS45734.1"/>
    </source>
</evidence>
<evidence type="ECO:0000256" key="1">
    <source>
        <dbReference type="SAM" id="Phobius"/>
    </source>
</evidence>
<feature type="transmembrane region" description="Helical" evidence="1">
    <location>
        <begin position="7"/>
        <end position="23"/>
    </location>
</feature>
<accession>A0A5D4R6V9</accession>
<organism evidence="2 3">
    <name type="scientific">Bacillus infantis</name>
    <dbReference type="NCBI Taxonomy" id="324767"/>
    <lineage>
        <taxon>Bacteria</taxon>
        <taxon>Bacillati</taxon>
        <taxon>Bacillota</taxon>
        <taxon>Bacilli</taxon>
        <taxon>Bacillales</taxon>
        <taxon>Bacillaceae</taxon>
        <taxon>Bacillus</taxon>
    </lineage>
</organism>
<sequence length="78" mass="8884">MEKKLRAMLVFPGVLLVLFALSNDRYRELIYIAYILLSLNLIILGIQAFKDNKKSTFAYAITAISLLTIFLSLKMLLS</sequence>
<name>A0A5D4R6V9_9BACI</name>
<evidence type="ECO:0008006" key="4">
    <source>
        <dbReference type="Google" id="ProtNLM"/>
    </source>
</evidence>
<proteinExistence type="predicted"/>
<dbReference type="RefSeq" id="WP_148976274.1">
    <property type="nucleotide sequence ID" value="NZ_VTER01000010.1"/>
</dbReference>
<keyword evidence="1" id="KW-1133">Transmembrane helix</keyword>
<feature type="transmembrane region" description="Helical" evidence="1">
    <location>
        <begin position="56"/>
        <end position="77"/>
    </location>
</feature>
<evidence type="ECO:0000313" key="3">
    <source>
        <dbReference type="Proteomes" id="UP000322139"/>
    </source>
</evidence>
<protein>
    <recommendedName>
        <fullName evidence="4">DUF3953 domain-containing protein</fullName>
    </recommendedName>
</protein>
<feature type="transmembrane region" description="Helical" evidence="1">
    <location>
        <begin position="29"/>
        <end position="49"/>
    </location>
</feature>
<keyword evidence="1" id="KW-0812">Transmembrane</keyword>
<dbReference type="Proteomes" id="UP000322139">
    <property type="component" value="Unassembled WGS sequence"/>
</dbReference>
<dbReference type="EMBL" id="VTER01000010">
    <property type="protein sequence ID" value="TYS45734.1"/>
    <property type="molecule type" value="Genomic_DNA"/>
</dbReference>
<reference evidence="2 3" key="1">
    <citation type="submission" date="2019-08" db="EMBL/GenBank/DDBJ databases">
        <title>Bacillus genomes from the desert of Cuatro Cienegas, Coahuila.</title>
        <authorList>
            <person name="Olmedo-Alvarez G."/>
        </authorList>
    </citation>
    <scope>NUCLEOTIDE SEQUENCE [LARGE SCALE GENOMIC DNA]</scope>
    <source>
        <strain evidence="2 3">CH446_14T</strain>
    </source>
</reference>
<keyword evidence="1" id="KW-0472">Membrane</keyword>
<comment type="caution">
    <text evidence="2">The sequence shown here is derived from an EMBL/GenBank/DDBJ whole genome shotgun (WGS) entry which is preliminary data.</text>
</comment>
<gene>
    <name evidence="2" type="ORF">FZD51_19400</name>
</gene>
<dbReference type="AlphaFoldDB" id="A0A5D4R6V9"/>